<dbReference type="GO" id="GO:0008017">
    <property type="term" value="F:microtubule binding"/>
    <property type="evidence" value="ECO:0007669"/>
    <property type="project" value="TreeGrafter"/>
</dbReference>
<evidence type="ECO:0000313" key="10">
    <source>
        <dbReference type="Proteomes" id="UP000007303"/>
    </source>
</evidence>
<dbReference type="InterPro" id="IPR036872">
    <property type="entry name" value="CH_dom_sf"/>
</dbReference>
<keyword evidence="3" id="KW-0344">Guanine-nucleotide releasing factor</keyword>
<evidence type="ECO:0000256" key="5">
    <source>
        <dbReference type="ARBA" id="ARBA00061299"/>
    </source>
</evidence>
<sequence length="1401" mass="163519">MENEVFSPLLEQFMLTPLVCWVQTVGKPTVTDGTRLSEYVKLVDGIYLNEIMLEINPKATVQRTNKKVNNDPTLRIQNLSILIKQIKSYYQETLQQLVMMPLPNVLVLGRNPLSEQGLEEMKKLLLLLLGCAVQCEKKEEYIERIQTLDFDTKAAIAAHIQEVTHNQENVVDLQWFESGEVPPEDLDSLSRNLAFHLKHLVDERDAQLELSVENLSFIFWYQKITAWLNHLTVSCPGTENRMDKYGTSGLSFLKMNIVYVNLVSVFFLQTNISYQLLSDARSARAYRDELDALREKAIRVDKLESELSRYKEKLHDIEFYKARVEELKEDNQVLLETKTMLEEQLDTCRTRSDKLHLLEKENLQLKSKIHDLEMERDMDRKRVEELLEENLVLEMAQKQSMDESLHLGWELEQLSKTPELTEAPQKSLGEEVNELTSSRLLKLEKDNQALLKTVEELRGAASQDTVTKLAKVNQENQKLHQKLENLERDLASDRKSLCTAELLSTDLMKEKALLEKTLEMLRENSYARLQLKGLEQENKHLGQTVSSLRQRCQVGAEARLKDVEKENRVLHESICETTAKLNKMEFEIKQLRKDLEVMKEKGERAEELEVLMQKLERDNESLQKKVTSLGITCEKVSSLEKENSELEAEGRRLKKNLDGLKNIAFQLEALEKENAQLEQENLQLRRSAESLRATGAKAAQLEAENRELENEKSQLKRTLELLKASSKKTERLEMSYQGLDTENQRLQKALENSSKKIQQLEAELQEVETENQALQRNLEELKISSKRLEQLEQENKTLELESSALEKDKKLLEKENKRLRQQAEIRDSKLDDNNQRISALEKENRTMGKEMIFFRDSCMRVKDLERENKELVKQASIDKKTLVTLREELVSEKLRTQQINNDLEKLTHELEKIGLNKERLLHDEGSDDRFKLLETKLESTLKSTLEIKEEKIAALEARLQESSNLNQQLRQELKTVKKNYEALRQREEEEKMVQSSPPRGGEDRPAVSKWEKESHEATRELLKVKDRLIEVERNNATLQAEKVALRSQLKQLETQNSNLQAQIIAVQRQTASLQENNTTLQTQNAKLQVENSTLSSQSAALMAQNAQLQTQQSSMESEREGVQKDKEELRATYELLLRDHEKLAALHERQAAEYEALIGKHGNLKTSHKGLEQQHRDLEDKQRYKQFVQRKGELEELERNLKEQQEKMVLENQTHQTTADQYKLLKEENDRLNSTYRQLLKDNESLQLDHKNIKSQLNSAKLEQTKLEAEFSKLKEQYQQLDITSTKLTNQCELLSQLKGNLEEENRHLLDQIQTLMLQNRTLLEQTMESKDLFHVEQRQYIDKLNELRRQKEKLEEKIMDQYKFYDPSPPRRRGNWITLKMRKLIKPKSRERMRSLTLTP</sequence>
<keyword evidence="10" id="KW-1185">Reference proteome</keyword>
<proteinExistence type="inferred from homology"/>
<dbReference type="GO" id="GO:0031122">
    <property type="term" value="P:cytoplasmic microtubule organization"/>
    <property type="evidence" value="ECO:0007669"/>
    <property type="project" value="TreeGrafter"/>
</dbReference>
<feature type="coiled-coil region" evidence="6">
    <location>
        <begin position="293"/>
        <end position="389"/>
    </location>
</feature>
<feature type="coiled-coil region" evidence="6">
    <location>
        <begin position="440"/>
        <end position="551"/>
    </location>
</feature>
<dbReference type="GO" id="GO:0007165">
    <property type="term" value="P:signal transduction"/>
    <property type="evidence" value="ECO:0007669"/>
    <property type="project" value="UniProtKB-ARBA"/>
</dbReference>
<comment type="subcellular location">
    <subcellularLocation>
        <location evidence="1">Cytoplasm</location>
    </subcellularLocation>
</comment>
<dbReference type="Pfam" id="PF19047">
    <property type="entry name" value="HOOK_N"/>
    <property type="match status" value="1"/>
</dbReference>
<dbReference type="Ensembl" id="ENSTNIT00000010448.1">
    <property type="protein sequence ID" value="ENSTNIP00000010267.1"/>
    <property type="gene ID" value="ENSTNIG00000007459.1"/>
</dbReference>
<dbReference type="SUPFAM" id="SSF116907">
    <property type="entry name" value="Hook domain"/>
    <property type="match status" value="1"/>
</dbReference>
<protein>
    <submittedName>
        <fullName evidence="9">Coiled-coil domain containing 88A</fullName>
    </submittedName>
</protein>
<dbReference type="GO" id="GO:0030705">
    <property type="term" value="P:cytoskeleton-dependent intracellular transport"/>
    <property type="evidence" value="ECO:0007669"/>
    <property type="project" value="InterPro"/>
</dbReference>
<evidence type="ECO:0000256" key="2">
    <source>
        <dbReference type="ARBA" id="ARBA00022490"/>
    </source>
</evidence>
<feature type="region of interest" description="Disordered" evidence="7">
    <location>
        <begin position="984"/>
        <end position="1016"/>
    </location>
</feature>
<feature type="domain" description="Calponin-homology (CH)" evidence="8">
    <location>
        <begin position="12"/>
        <end position="132"/>
    </location>
</feature>
<dbReference type="InterPro" id="IPR001715">
    <property type="entry name" value="CH_dom"/>
</dbReference>
<evidence type="ECO:0000259" key="8">
    <source>
        <dbReference type="PROSITE" id="PS50021"/>
    </source>
</evidence>
<dbReference type="Gene3D" id="1.10.418.10">
    <property type="entry name" value="Calponin-like domain"/>
    <property type="match status" value="1"/>
</dbReference>
<dbReference type="FunFam" id="1.10.418.10:FF:000035">
    <property type="entry name" value="girdin isoform X1"/>
    <property type="match status" value="1"/>
</dbReference>
<dbReference type="GO" id="GO:0005737">
    <property type="term" value="C:cytoplasm"/>
    <property type="evidence" value="ECO:0007669"/>
    <property type="project" value="UniProtKB-SubCell"/>
</dbReference>
<dbReference type="HOGENOM" id="CLU_001421_1_1_1"/>
<evidence type="ECO:0000256" key="3">
    <source>
        <dbReference type="ARBA" id="ARBA00022658"/>
    </source>
</evidence>
<dbReference type="InterPro" id="IPR043936">
    <property type="entry name" value="HOOK_N"/>
</dbReference>
<dbReference type="PROSITE" id="PS50021">
    <property type="entry name" value="CH"/>
    <property type="match status" value="1"/>
</dbReference>
<dbReference type="PANTHER" id="PTHR18947">
    <property type="entry name" value="HOOK PROTEINS"/>
    <property type="match status" value="1"/>
</dbReference>
<dbReference type="OMA" id="KMKETCA"/>
<organism evidence="9 10">
    <name type="scientific">Tetraodon nigroviridis</name>
    <name type="common">Spotted green pufferfish</name>
    <name type="synonym">Chelonodon nigroviridis</name>
    <dbReference type="NCBI Taxonomy" id="99883"/>
    <lineage>
        <taxon>Eukaryota</taxon>
        <taxon>Metazoa</taxon>
        <taxon>Chordata</taxon>
        <taxon>Craniata</taxon>
        <taxon>Vertebrata</taxon>
        <taxon>Euteleostomi</taxon>
        <taxon>Actinopterygii</taxon>
        <taxon>Neopterygii</taxon>
        <taxon>Teleostei</taxon>
        <taxon>Neoteleostei</taxon>
        <taxon>Acanthomorphata</taxon>
        <taxon>Eupercaria</taxon>
        <taxon>Tetraodontiformes</taxon>
        <taxon>Tetradontoidea</taxon>
        <taxon>Tetraodontidae</taxon>
        <taxon>Tetraodon</taxon>
    </lineage>
</organism>
<evidence type="ECO:0000256" key="6">
    <source>
        <dbReference type="SAM" id="Coils"/>
    </source>
</evidence>
<comment type="similarity">
    <text evidence="5">Belongs to the CCDC88 family.</text>
</comment>
<evidence type="ECO:0000313" key="9">
    <source>
        <dbReference type="Ensembl" id="ENSTNIP00000010267.1"/>
    </source>
</evidence>
<dbReference type="PANTHER" id="PTHR18947:SF30">
    <property type="entry name" value="GIRDIN"/>
    <property type="match status" value="1"/>
</dbReference>
<name>H3CPT4_TETNG</name>
<dbReference type="Gene3D" id="1.10.287.1490">
    <property type="match status" value="1"/>
</dbReference>
<accession>H3CPT4</accession>
<dbReference type="InParanoid" id="H3CPT4"/>
<dbReference type="GO" id="GO:0005813">
    <property type="term" value="C:centrosome"/>
    <property type="evidence" value="ECO:0007669"/>
    <property type="project" value="TreeGrafter"/>
</dbReference>
<keyword evidence="2" id="KW-0963">Cytoplasm</keyword>
<reference evidence="9" key="2">
    <citation type="submission" date="2025-08" db="UniProtKB">
        <authorList>
            <consortium name="Ensembl"/>
        </authorList>
    </citation>
    <scope>IDENTIFICATION</scope>
</reference>
<reference evidence="9" key="3">
    <citation type="submission" date="2025-09" db="UniProtKB">
        <authorList>
            <consortium name="Ensembl"/>
        </authorList>
    </citation>
    <scope>IDENTIFICATION</scope>
</reference>
<dbReference type="GO" id="GO:0005085">
    <property type="term" value="F:guanyl-nucleotide exchange factor activity"/>
    <property type="evidence" value="ECO:0007669"/>
    <property type="project" value="UniProtKB-KW"/>
</dbReference>
<evidence type="ECO:0000256" key="4">
    <source>
        <dbReference type="ARBA" id="ARBA00023054"/>
    </source>
</evidence>
<evidence type="ECO:0000256" key="1">
    <source>
        <dbReference type="ARBA" id="ARBA00004496"/>
    </source>
</evidence>
<dbReference type="Proteomes" id="UP000007303">
    <property type="component" value="Unassembled WGS sequence"/>
</dbReference>
<keyword evidence="4 6" id="KW-0175">Coiled coil</keyword>
<dbReference type="GO" id="GO:0051959">
    <property type="term" value="F:dynein light intermediate chain binding"/>
    <property type="evidence" value="ECO:0007669"/>
    <property type="project" value="TreeGrafter"/>
</dbReference>
<feature type="compositionally biased region" description="Basic and acidic residues" evidence="7">
    <location>
        <begin position="1000"/>
        <end position="1016"/>
    </location>
</feature>
<evidence type="ECO:0000256" key="7">
    <source>
        <dbReference type="SAM" id="MobiDB-lite"/>
    </source>
</evidence>
<dbReference type="GeneTree" id="ENSGT00940000155559"/>
<reference evidence="10" key="1">
    <citation type="journal article" date="2004" name="Nature">
        <title>Genome duplication in the teleost fish Tetraodon nigroviridis reveals the early vertebrate proto-karyotype.</title>
        <authorList>
            <person name="Jaillon O."/>
            <person name="Aury J.-M."/>
            <person name="Brunet F."/>
            <person name="Petit J.-L."/>
            <person name="Stange-Thomann N."/>
            <person name="Mauceli E."/>
            <person name="Bouneau L."/>
            <person name="Fischer C."/>
            <person name="Ozouf-Costaz C."/>
            <person name="Bernot A."/>
            <person name="Nicaud S."/>
            <person name="Jaffe D."/>
            <person name="Fisher S."/>
            <person name="Lutfalla G."/>
            <person name="Dossat C."/>
            <person name="Segurens B."/>
            <person name="Dasilva C."/>
            <person name="Salanoubat M."/>
            <person name="Levy M."/>
            <person name="Boudet N."/>
            <person name="Castellano S."/>
            <person name="Anthouard V."/>
            <person name="Jubin C."/>
            <person name="Castelli V."/>
            <person name="Katinka M."/>
            <person name="Vacherie B."/>
            <person name="Biemont C."/>
            <person name="Skalli Z."/>
            <person name="Cattolico L."/>
            <person name="Poulain J."/>
            <person name="De Berardinis V."/>
            <person name="Cruaud C."/>
            <person name="Duprat S."/>
            <person name="Brottier P."/>
            <person name="Coutanceau J.-P."/>
            <person name="Gouzy J."/>
            <person name="Parra G."/>
            <person name="Lardier G."/>
            <person name="Chapple C."/>
            <person name="McKernan K.J."/>
            <person name="McEwan P."/>
            <person name="Bosak S."/>
            <person name="Kellis M."/>
            <person name="Volff J.-N."/>
            <person name="Guigo R."/>
            <person name="Zody M.C."/>
            <person name="Mesirov J."/>
            <person name="Lindblad-Toh K."/>
            <person name="Birren B."/>
            <person name="Nusbaum C."/>
            <person name="Kahn D."/>
            <person name="Robinson-Rechavi M."/>
            <person name="Laudet V."/>
            <person name="Schachter V."/>
            <person name="Quetier F."/>
            <person name="Saurin W."/>
            <person name="Scarpelli C."/>
            <person name="Wincker P."/>
            <person name="Lander E.S."/>
            <person name="Weissenbach J."/>
            <person name="Roest Crollius H."/>
        </authorList>
    </citation>
    <scope>NUCLEOTIDE SEQUENCE [LARGE SCALE GENOMIC DNA]</scope>
</reference>